<keyword evidence="4 7" id="KW-0949">S-adenosyl-L-methionine</keyword>
<dbReference type="Proteomes" id="UP000253472">
    <property type="component" value="Unassembled WGS sequence"/>
</dbReference>
<dbReference type="PROSITE" id="PS51689">
    <property type="entry name" value="SAM_RNA_A_N6_MT"/>
    <property type="match status" value="1"/>
</dbReference>
<comment type="similarity">
    <text evidence="7 8">Belongs to the class I-like SAM-binding methyltransferase superfamily. rRNA adenine N(6)-methyltransferase family.</text>
</comment>
<dbReference type="GO" id="GO:0000179">
    <property type="term" value="F:rRNA (adenine-N6,N6-)-dimethyltransferase activity"/>
    <property type="evidence" value="ECO:0007669"/>
    <property type="project" value="UniProtKB-UniRule"/>
</dbReference>
<comment type="subcellular location">
    <subcellularLocation>
        <location evidence="1">Mitochondrion</location>
    </subcellularLocation>
</comment>
<proteinExistence type="inferred from homology"/>
<dbReference type="GO" id="GO:0005759">
    <property type="term" value="C:mitochondrial matrix"/>
    <property type="evidence" value="ECO:0007669"/>
    <property type="project" value="TreeGrafter"/>
</dbReference>
<evidence type="ECO:0000256" key="2">
    <source>
        <dbReference type="ARBA" id="ARBA00022603"/>
    </source>
</evidence>
<evidence type="ECO:0000256" key="7">
    <source>
        <dbReference type="PROSITE-ProRule" id="PRU01026"/>
    </source>
</evidence>
<comment type="caution">
    <text evidence="9">The sequence shown here is derived from an EMBL/GenBank/DDBJ whole genome shotgun (WGS) entry which is preliminary data.</text>
</comment>
<name>A0A367XNZ5_9ASCO</name>
<evidence type="ECO:0000256" key="4">
    <source>
        <dbReference type="ARBA" id="ARBA00022691"/>
    </source>
</evidence>
<dbReference type="GO" id="GO:0006391">
    <property type="term" value="P:transcription initiation at mitochondrial promoter"/>
    <property type="evidence" value="ECO:0007669"/>
    <property type="project" value="TreeGrafter"/>
</dbReference>
<evidence type="ECO:0000256" key="6">
    <source>
        <dbReference type="ARBA" id="ARBA00024915"/>
    </source>
</evidence>
<keyword evidence="3 7" id="KW-0808">Transferase</keyword>
<dbReference type="PANTHER" id="PTHR11727:SF17">
    <property type="entry name" value="DIMETHYLADENOSINE TRANSFERASE 1, MITOCHONDRIAL"/>
    <property type="match status" value="1"/>
</dbReference>
<dbReference type="GO" id="GO:0034245">
    <property type="term" value="C:mitochondrial DNA-directed RNA polymerase complex"/>
    <property type="evidence" value="ECO:0007669"/>
    <property type="project" value="TreeGrafter"/>
</dbReference>
<dbReference type="SUPFAM" id="SSF53335">
    <property type="entry name" value="S-adenosyl-L-methionine-dependent methyltransferases"/>
    <property type="match status" value="1"/>
</dbReference>
<dbReference type="OrthoDB" id="16079at2759"/>
<evidence type="ECO:0000313" key="9">
    <source>
        <dbReference type="EMBL" id="RCK55298.1"/>
    </source>
</evidence>
<dbReference type="PANTHER" id="PTHR11727">
    <property type="entry name" value="DIMETHYLADENOSINE TRANSFERASE"/>
    <property type="match status" value="1"/>
</dbReference>
<dbReference type="STRING" id="5486.A0A367XNZ5"/>
<dbReference type="Pfam" id="PF00398">
    <property type="entry name" value="RrnaAD"/>
    <property type="match status" value="1"/>
</dbReference>
<evidence type="ECO:0000256" key="8">
    <source>
        <dbReference type="RuleBase" id="RU362106"/>
    </source>
</evidence>
<organism evidence="9 10">
    <name type="scientific">Candida viswanathii</name>
    <dbReference type="NCBI Taxonomy" id="5486"/>
    <lineage>
        <taxon>Eukaryota</taxon>
        <taxon>Fungi</taxon>
        <taxon>Dikarya</taxon>
        <taxon>Ascomycota</taxon>
        <taxon>Saccharomycotina</taxon>
        <taxon>Pichiomycetes</taxon>
        <taxon>Debaryomycetaceae</taxon>
        <taxon>Candida/Lodderomyces clade</taxon>
        <taxon>Candida</taxon>
    </lineage>
</organism>
<dbReference type="GO" id="GO:0034246">
    <property type="term" value="F:mitochondrial transcription factor activity"/>
    <property type="evidence" value="ECO:0007669"/>
    <property type="project" value="TreeGrafter"/>
</dbReference>
<dbReference type="GO" id="GO:0003723">
    <property type="term" value="F:RNA binding"/>
    <property type="evidence" value="ECO:0007669"/>
    <property type="project" value="UniProtKB-UniRule"/>
</dbReference>
<dbReference type="InterPro" id="IPR023165">
    <property type="entry name" value="rRNA_Ade_diMease-like_C"/>
</dbReference>
<keyword evidence="10" id="KW-1185">Reference proteome</keyword>
<sequence>MSFNLQPCRSLIPALKDVFPTKMFYTYKCASFMDSLVVQQVLDKLDLRSKYQPGKVDIIDCAPGYGLFSFMLNQELKPRNHILIEDKRRIVKSLNDVIDGLNTRGYNTNMKLVPETAYSWDVYNKIIDEDKLIQPTKQPYDKVHDELLVVANWSDETNESIIAQWIKCCGDRNWLMRYGKVRMILFTPLITTQKFVALPGFLRRKRTGMKVSMFTDTKVMAITEPRIERHRDFDPRVMVRDQPVLLPKDCGGLNKDFAIIEMMPGKYTNDVIDDIEPYLLYLFWNQKQQLRERLATMAPGASYLLKLLPDSILDKCPHELVGEDLIELNKAYLKWPFRPSFEEMAQDAYLSVDDHL</sequence>
<keyword evidence="8" id="KW-0698">rRNA processing</keyword>
<dbReference type="EC" id="2.1.1.-" evidence="8"/>
<protein>
    <recommendedName>
        <fullName evidence="8">rRNA adenine N(6)-methyltransferase</fullName>
        <ecNumber evidence="8">2.1.1.-</ecNumber>
    </recommendedName>
</protein>
<comment type="function">
    <text evidence="6">Mitochondrial transcription factor that confers selective promoter recognition on the core subunit of the yeast mitochondrial RNA polymerase. Interacts with DNA in a non-specific manner.</text>
</comment>
<evidence type="ECO:0000313" key="10">
    <source>
        <dbReference type="Proteomes" id="UP000253472"/>
    </source>
</evidence>
<dbReference type="AlphaFoldDB" id="A0A367XNZ5"/>
<accession>A0A367XNZ5</accession>
<keyword evidence="2 7" id="KW-0489">Methyltransferase</keyword>
<feature type="binding site" evidence="7">
    <location>
        <position position="85"/>
    </location>
    <ligand>
        <name>S-adenosyl-L-methionine</name>
        <dbReference type="ChEBI" id="CHEBI:59789"/>
    </ligand>
</feature>
<evidence type="ECO:0000256" key="3">
    <source>
        <dbReference type="ARBA" id="ARBA00022679"/>
    </source>
</evidence>
<dbReference type="InterPro" id="IPR029063">
    <property type="entry name" value="SAM-dependent_MTases_sf"/>
</dbReference>
<dbReference type="Gene3D" id="3.40.50.150">
    <property type="entry name" value="Vaccinia Virus protein VP39"/>
    <property type="match status" value="1"/>
</dbReference>
<gene>
    <name evidence="9" type="primary">MTF1_1</name>
    <name evidence="9" type="ORF">Cantr_03816</name>
</gene>
<reference evidence="9 10" key="1">
    <citation type="submission" date="2018-06" db="EMBL/GenBank/DDBJ databases">
        <title>Whole genome sequencing of Candida tropicalis (genome annotated by CSBL at Korea University).</title>
        <authorList>
            <person name="Ahn J."/>
        </authorList>
    </citation>
    <scope>NUCLEOTIDE SEQUENCE [LARGE SCALE GENOMIC DNA]</scope>
    <source>
        <strain evidence="9 10">ATCC 20962</strain>
    </source>
</reference>
<comment type="caution">
    <text evidence="7">Lacks conserved residue(s) required for the propagation of feature annotation.</text>
</comment>
<evidence type="ECO:0000256" key="1">
    <source>
        <dbReference type="ARBA" id="ARBA00004173"/>
    </source>
</evidence>
<evidence type="ECO:0000256" key="5">
    <source>
        <dbReference type="ARBA" id="ARBA00022884"/>
    </source>
</evidence>
<feature type="binding site" evidence="7">
    <location>
        <position position="152"/>
    </location>
    <ligand>
        <name>S-adenosyl-L-methionine</name>
        <dbReference type="ChEBI" id="CHEBI:59789"/>
    </ligand>
</feature>
<keyword evidence="5 7" id="KW-0694">RNA-binding</keyword>
<dbReference type="EMBL" id="QLNQ01000030">
    <property type="protein sequence ID" value="RCK55298.1"/>
    <property type="molecule type" value="Genomic_DNA"/>
</dbReference>
<dbReference type="Gene3D" id="1.10.8.100">
    <property type="entry name" value="Ribosomal RNA adenine dimethylase-like, domain 2"/>
    <property type="match status" value="1"/>
</dbReference>
<dbReference type="InterPro" id="IPR001737">
    <property type="entry name" value="KsgA/Erm"/>
</dbReference>